<sequence>MAVLDTGERSLEACTIRKLGIRIVPFLIARADISAHLQLTATMFGLASGIFFIGYVLVEVPSNLALDRYGARRWLARIAVSWGIVVVATGFAPNATTLLVLRFLLGVAEAGLFPGVIYYLSR</sequence>
<feature type="domain" description="Major facilitator superfamily (MFS) profile" evidence="7">
    <location>
        <begin position="1"/>
        <end position="122"/>
    </location>
</feature>
<reference evidence="8 9" key="1">
    <citation type="submission" date="2014-01" db="EMBL/GenBank/DDBJ databases">
        <authorList>
            <person name="Dobos K."/>
            <person name="Lenaerts A."/>
            <person name="Ordway D."/>
            <person name="DeGroote M.A."/>
            <person name="Parker T."/>
            <person name="Sizemore C."/>
            <person name="Tallon L.J."/>
            <person name="Sadzewicz L.K."/>
            <person name="Sengamalay N."/>
            <person name="Fraser C.M."/>
            <person name="Hine E."/>
            <person name="Shefchek K.A."/>
            <person name="Das S.P."/>
            <person name="Tettelin H."/>
        </authorList>
    </citation>
    <scope>NUCLEOTIDE SEQUENCE [LARGE SCALE GENOMIC DNA]</scope>
    <source>
        <strain evidence="8 9">Harvey</strain>
    </source>
</reference>
<dbReference type="SUPFAM" id="SSF103473">
    <property type="entry name" value="MFS general substrate transporter"/>
    <property type="match status" value="1"/>
</dbReference>
<dbReference type="PANTHER" id="PTHR43791">
    <property type="entry name" value="PERMEASE-RELATED"/>
    <property type="match status" value="1"/>
</dbReference>
<evidence type="ECO:0000256" key="4">
    <source>
        <dbReference type="ARBA" id="ARBA00022989"/>
    </source>
</evidence>
<feature type="transmembrane region" description="Helical" evidence="6">
    <location>
        <begin position="99"/>
        <end position="120"/>
    </location>
</feature>
<evidence type="ECO:0000256" key="1">
    <source>
        <dbReference type="ARBA" id="ARBA00004651"/>
    </source>
</evidence>
<dbReference type="Proteomes" id="UP000020681">
    <property type="component" value="Unassembled WGS sequence"/>
</dbReference>
<keyword evidence="5 6" id="KW-0472">Membrane</keyword>
<organism evidence="8 9">
    <name type="scientific">Mycobacterium ulcerans str. Harvey</name>
    <dbReference type="NCBI Taxonomy" id="1299332"/>
    <lineage>
        <taxon>Bacteria</taxon>
        <taxon>Bacillati</taxon>
        <taxon>Actinomycetota</taxon>
        <taxon>Actinomycetes</taxon>
        <taxon>Mycobacteriales</taxon>
        <taxon>Mycobacteriaceae</taxon>
        <taxon>Mycobacterium</taxon>
        <taxon>Mycobacterium ulcerans group</taxon>
    </lineage>
</organism>
<dbReference type="PROSITE" id="PS50850">
    <property type="entry name" value="MFS"/>
    <property type="match status" value="1"/>
</dbReference>
<comment type="subcellular location">
    <subcellularLocation>
        <location evidence="1">Cell membrane</location>
        <topology evidence="1">Multi-pass membrane protein</topology>
    </subcellularLocation>
</comment>
<evidence type="ECO:0000259" key="7">
    <source>
        <dbReference type="PROSITE" id="PS50850"/>
    </source>
</evidence>
<proteinExistence type="predicted"/>
<keyword evidence="2" id="KW-0813">Transport</keyword>
<dbReference type="InterPro" id="IPR011701">
    <property type="entry name" value="MFS"/>
</dbReference>
<dbReference type="PANTHER" id="PTHR43791:SF36">
    <property type="entry name" value="TRANSPORTER, PUTATIVE (AFU_ORTHOLOGUE AFUA_6G08340)-RELATED"/>
    <property type="match status" value="1"/>
</dbReference>
<keyword evidence="9" id="KW-1185">Reference proteome</keyword>
<evidence type="ECO:0000313" key="8">
    <source>
        <dbReference type="EMBL" id="EUA92768.1"/>
    </source>
</evidence>
<keyword evidence="3 6" id="KW-0812">Transmembrane</keyword>
<dbReference type="InterPro" id="IPR036259">
    <property type="entry name" value="MFS_trans_sf"/>
</dbReference>
<dbReference type="Pfam" id="PF07690">
    <property type="entry name" value="MFS_1"/>
    <property type="match status" value="1"/>
</dbReference>
<evidence type="ECO:0000256" key="6">
    <source>
        <dbReference type="SAM" id="Phobius"/>
    </source>
</evidence>
<name>A0ABP3ANS7_MYCUL</name>
<feature type="transmembrane region" description="Helical" evidence="6">
    <location>
        <begin position="74"/>
        <end position="93"/>
    </location>
</feature>
<gene>
    <name evidence="8" type="ORF">I551_0922</name>
</gene>
<dbReference type="Gene3D" id="1.20.1250.20">
    <property type="entry name" value="MFS general substrate transporter like domains"/>
    <property type="match status" value="1"/>
</dbReference>
<comment type="caution">
    <text evidence="8">The sequence shown here is derived from an EMBL/GenBank/DDBJ whole genome shotgun (WGS) entry which is preliminary data.</text>
</comment>
<feature type="transmembrane region" description="Helical" evidence="6">
    <location>
        <begin position="35"/>
        <end position="58"/>
    </location>
</feature>
<accession>A0ABP3ANS7</accession>
<protein>
    <submittedName>
        <fullName evidence="8">Major Facilitator Superfamily protein</fullName>
    </submittedName>
</protein>
<evidence type="ECO:0000256" key="5">
    <source>
        <dbReference type="ARBA" id="ARBA00023136"/>
    </source>
</evidence>
<evidence type="ECO:0000256" key="2">
    <source>
        <dbReference type="ARBA" id="ARBA00022448"/>
    </source>
</evidence>
<dbReference type="InterPro" id="IPR020846">
    <property type="entry name" value="MFS_dom"/>
</dbReference>
<evidence type="ECO:0000256" key="3">
    <source>
        <dbReference type="ARBA" id="ARBA00022692"/>
    </source>
</evidence>
<keyword evidence="4 6" id="KW-1133">Transmembrane helix</keyword>
<evidence type="ECO:0000313" key="9">
    <source>
        <dbReference type="Proteomes" id="UP000020681"/>
    </source>
</evidence>
<dbReference type="EMBL" id="JAOL01000072">
    <property type="protein sequence ID" value="EUA92768.1"/>
    <property type="molecule type" value="Genomic_DNA"/>
</dbReference>